<proteinExistence type="predicted"/>
<sequence>MLRAWKQEKNANRQSKLGGVTCANSRRTGGDAAEAANQVEERGGLPTFGAARAWDEAVALHLPLHIGFRGSFTAHGRRRQQRAGVKEMCSFISANSNSSPMRRDCKTIYFSPESSCSKR</sequence>
<gene>
    <name evidence="2" type="ORF">IEQ34_021887</name>
</gene>
<evidence type="ECO:0000313" key="2">
    <source>
        <dbReference type="EMBL" id="KAH0448087.1"/>
    </source>
</evidence>
<reference evidence="2 3" key="1">
    <citation type="journal article" date="2021" name="Hortic Res">
        <title>Chromosome-scale assembly of the Dendrobium chrysotoxum genome enhances the understanding of orchid evolution.</title>
        <authorList>
            <person name="Zhang Y."/>
            <person name="Zhang G.Q."/>
            <person name="Zhang D."/>
            <person name="Liu X.D."/>
            <person name="Xu X.Y."/>
            <person name="Sun W.H."/>
            <person name="Yu X."/>
            <person name="Zhu X."/>
            <person name="Wang Z.W."/>
            <person name="Zhao X."/>
            <person name="Zhong W.Y."/>
            <person name="Chen H."/>
            <person name="Yin W.L."/>
            <person name="Huang T."/>
            <person name="Niu S.C."/>
            <person name="Liu Z.J."/>
        </authorList>
    </citation>
    <scope>NUCLEOTIDE SEQUENCE [LARGE SCALE GENOMIC DNA]</scope>
    <source>
        <strain evidence="2">Lindl</strain>
    </source>
</reference>
<protein>
    <submittedName>
        <fullName evidence="2">Uncharacterized protein</fullName>
    </submittedName>
</protein>
<evidence type="ECO:0000313" key="3">
    <source>
        <dbReference type="Proteomes" id="UP000775213"/>
    </source>
</evidence>
<organism evidence="2 3">
    <name type="scientific">Dendrobium chrysotoxum</name>
    <name type="common">Orchid</name>
    <dbReference type="NCBI Taxonomy" id="161865"/>
    <lineage>
        <taxon>Eukaryota</taxon>
        <taxon>Viridiplantae</taxon>
        <taxon>Streptophyta</taxon>
        <taxon>Embryophyta</taxon>
        <taxon>Tracheophyta</taxon>
        <taxon>Spermatophyta</taxon>
        <taxon>Magnoliopsida</taxon>
        <taxon>Liliopsida</taxon>
        <taxon>Asparagales</taxon>
        <taxon>Orchidaceae</taxon>
        <taxon>Epidendroideae</taxon>
        <taxon>Malaxideae</taxon>
        <taxon>Dendrobiinae</taxon>
        <taxon>Dendrobium</taxon>
    </lineage>
</organism>
<name>A0AAV7FXG5_DENCH</name>
<feature type="compositionally biased region" description="Basic and acidic residues" evidence="1">
    <location>
        <begin position="1"/>
        <end position="11"/>
    </location>
</feature>
<comment type="caution">
    <text evidence="2">The sequence shown here is derived from an EMBL/GenBank/DDBJ whole genome shotgun (WGS) entry which is preliminary data.</text>
</comment>
<keyword evidence="3" id="KW-1185">Reference proteome</keyword>
<evidence type="ECO:0000256" key="1">
    <source>
        <dbReference type="SAM" id="MobiDB-lite"/>
    </source>
</evidence>
<dbReference type="AlphaFoldDB" id="A0AAV7FXG5"/>
<dbReference type="Proteomes" id="UP000775213">
    <property type="component" value="Unassembled WGS sequence"/>
</dbReference>
<feature type="region of interest" description="Disordered" evidence="1">
    <location>
        <begin position="1"/>
        <end position="42"/>
    </location>
</feature>
<dbReference type="EMBL" id="JAGFBR010000019">
    <property type="protein sequence ID" value="KAH0448087.1"/>
    <property type="molecule type" value="Genomic_DNA"/>
</dbReference>
<accession>A0AAV7FXG5</accession>